<reference evidence="6 7" key="1">
    <citation type="journal article" date="2015" name="Genome Announc.">
        <title>Expanding the biotechnology potential of lactobacilli through comparative genomics of 213 strains and associated genera.</title>
        <authorList>
            <person name="Sun Z."/>
            <person name="Harris H.M."/>
            <person name="McCann A."/>
            <person name="Guo C."/>
            <person name="Argimon S."/>
            <person name="Zhang W."/>
            <person name="Yang X."/>
            <person name="Jeffery I.B."/>
            <person name="Cooney J.C."/>
            <person name="Kagawa T.F."/>
            <person name="Liu W."/>
            <person name="Song Y."/>
            <person name="Salvetti E."/>
            <person name="Wrobel A."/>
            <person name="Rasinkangas P."/>
            <person name="Parkhill J."/>
            <person name="Rea M.C."/>
            <person name="O'Sullivan O."/>
            <person name="Ritari J."/>
            <person name="Douillard F.P."/>
            <person name="Paul Ross R."/>
            <person name="Yang R."/>
            <person name="Briner A.E."/>
            <person name="Felis G.E."/>
            <person name="de Vos W.M."/>
            <person name="Barrangou R."/>
            <person name="Klaenhammer T.R."/>
            <person name="Caufield P.W."/>
            <person name="Cui Y."/>
            <person name="Zhang H."/>
            <person name="O'Toole P.W."/>
        </authorList>
    </citation>
    <scope>NUCLEOTIDE SEQUENCE [LARGE SCALE GENOMIC DNA]</scope>
    <source>
        <strain evidence="6 7">DSM 20001</strain>
    </source>
</reference>
<dbReference type="SUPFAM" id="SSF55048">
    <property type="entry name" value="Probable ACP-binding domain of malonyl-CoA ACP transacylase"/>
    <property type="match status" value="1"/>
</dbReference>
<evidence type="ECO:0000313" key="7">
    <source>
        <dbReference type="Proteomes" id="UP000051181"/>
    </source>
</evidence>
<dbReference type="InterPro" id="IPR016035">
    <property type="entry name" value="Acyl_Trfase/lysoPLipase"/>
</dbReference>
<dbReference type="EC" id="2.3.1.39" evidence="1"/>
<dbReference type="PANTHER" id="PTHR42681:SF1">
    <property type="entry name" value="MALONYL-COA-ACYL CARRIER PROTEIN TRANSACYLASE, MITOCHONDRIAL"/>
    <property type="match status" value="1"/>
</dbReference>
<keyword evidence="2 6" id="KW-0808">Transferase</keyword>
<dbReference type="Proteomes" id="UP000051181">
    <property type="component" value="Unassembled WGS sequence"/>
</dbReference>
<evidence type="ECO:0000256" key="1">
    <source>
        <dbReference type="ARBA" id="ARBA00013258"/>
    </source>
</evidence>
<dbReference type="GO" id="GO:0004314">
    <property type="term" value="F:[acyl-carrier-protein] S-malonyltransferase activity"/>
    <property type="evidence" value="ECO:0007669"/>
    <property type="project" value="UniProtKB-EC"/>
</dbReference>
<dbReference type="SUPFAM" id="SSF52151">
    <property type="entry name" value="FabD/lysophospholipase-like"/>
    <property type="match status" value="1"/>
</dbReference>
<name>A0A0R1F583_9LACO</name>
<dbReference type="InterPro" id="IPR050858">
    <property type="entry name" value="Mal-CoA-ACP_Trans/PKS_FabD"/>
</dbReference>
<keyword evidence="3" id="KW-0012">Acyltransferase</keyword>
<dbReference type="SMART" id="SM00827">
    <property type="entry name" value="PKS_AT"/>
    <property type="match status" value="1"/>
</dbReference>
<dbReference type="InterPro" id="IPR001227">
    <property type="entry name" value="Ac_transferase_dom_sf"/>
</dbReference>
<dbReference type="PATRIC" id="fig|913848.6.peg.1085"/>
<dbReference type="GO" id="GO:0005829">
    <property type="term" value="C:cytosol"/>
    <property type="evidence" value="ECO:0007669"/>
    <property type="project" value="TreeGrafter"/>
</dbReference>
<proteinExistence type="predicted"/>
<organism evidence="6 7">
    <name type="scientific">Loigolactobacillus coryniformis subsp. coryniformis KCTC 3167 = DSM 20001</name>
    <dbReference type="NCBI Taxonomy" id="913848"/>
    <lineage>
        <taxon>Bacteria</taxon>
        <taxon>Bacillati</taxon>
        <taxon>Bacillota</taxon>
        <taxon>Bacilli</taxon>
        <taxon>Lactobacillales</taxon>
        <taxon>Lactobacillaceae</taxon>
        <taxon>Loigolactobacillus</taxon>
    </lineage>
</organism>
<protein>
    <recommendedName>
        <fullName evidence="1">[acyl-carrier-protein] S-malonyltransferase</fullName>
        <ecNumber evidence="1">2.3.1.39</ecNumber>
    </recommendedName>
</protein>
<gene>
    <name evidence="6" type="ORF">FD22_GL001053</name>
</gene>
<comment type="caution">
    <text evidence="6">The sequence shown here is derived from an EMBL/GenBank/DDBJ whole genome shotgun (WGS) entry which is preliminary data.</text>
</comment>
<dbReference type="GO" id="GO:0006633">
    <property type="term" value="P:fatty acid biosynthetic process"/>
    <property type="evidence" value="ECO:0007669"/>
    <property type="project" value="TreeGrafter"/>
</dbReference>
<dbReference type="GeneID" id="65915985"/>
<dbReference type="EMBL" id="AZCN01000027">
    <property type="protein sequence ID" value="KRK16928.1"/>
    <property type="molecule type" value="Genomic_DNA"/>
</dbReference>
<evidence type="ECO:0000256" key="3">
    <source>
        <dbReference type="ARBA" id="ARBA00023315"/>
    </source>
</evidence>
<dbReference type="Gene3D" id="3.30.70.250">
    <property type="entry name" value="Malonyl-CoA ACP transacylase, ACP-binding"/>
    <property type="match status" value="1"/>
</dbReference>
<feature type="domain" description="Malonyl-CoA:ACP transacylase (MAT)" evidence="5">
    <location>
        <begin position="6"/>
        <end position="291"/>
    </location>
</feature>
<comment type="catalytic activity">
    <reaction evidence="4">
        <text>holo-[ACP] + malonyl-CoA = malonyl-[ACP] + CoA</text>
        <dbReference type="Rhea" id="RHEA:41792"/>
        <dbReference type="Rhea" id="RHEA-COMP:9623"/>
        <dbReference type="Rhea" id="RHEA-COMP:9685"/>
        <dbReference type="ChEBI" id="CHEBI:57287"/>
        <dbReference type="ChEBI" id="CHEBI:57384"/>
        <dbReference type="ChEBI" id="CHEBI:64479"/>
        <dbReference type="ChEBI" id="CHEBI:78449"/>
        <dbReference type="EC" id="2.3.1.39"/>
    </reaction>
</comment>
<dbReference type="RefSeq" id="WP_010011470.1">
    <property type="nucleotide sequence ID" value="NZ_AZCN01000027.1"/>
</dbReference>
<accession>A0A0R1F583</accession>
<dbReference type="AlphaFoldDB" id="A0A0R1F583"/>
<evidence type="ECO:0000256" key="2">
    <source>
        <dbReference type="ARBA" id="ARBA00022679"/>
    </source>
</evidence>
<dbReference type="InterPro" id="IPR016036">
    <property type="entry name" value="Malonyl_transacylase_ACP-bd"/>
</dbReference>
<dbReference type="InterPro" id="IPR014043">
    <property type="entry name" value="Acyl_transferase_dom"/>
</dbReference>
<evidence type="ECO:0000259" key="5">
    <source>
        <dbReference type="SMART" id="SM00827"/>
    </source>
</evidence>
<dbReference type="Pfam" id="PF00698">
    <property type="entry name" value="Acyl_transf_1"/>
    <property type="match status" value="1"/>
</dbReference>
<sequence length="305" mass="33467">MDALWIFPGQGGQYAGMLKQVPAALRQHVETLLDLPLLDTTAGYADSVQLQVSITLLQVAQVQMIQKMGFRPRLAAGHSLGVFAAAYALDCLALDDLFKIVKQRAELMQQAYPVGYGMGVIVGLTRAEVTQLVAQVTTTAKPVFVSNQNAEDQVALSGHLVAIDQVLELAKAQGAAKALRLNVPVPSHSPLMHDVAEKLQQSLAKVTFNRPHGIYLANDNGHAARQIIPVRRDLGDNLVHPVYFESMMAVATNYAPDVIINFAPGHPFKQVLAQKFDEQHQLYLAQFSKADIHYLLEKWERGSNL</sequence>
<evidence type="ECO:0000313" key="6">
    <source>
        <dbReference type="EMBL" id="KRK16928.1"/>
    </source>
</evidence>
<dbReference type="eggNOG" id="COG0331">
    <property type="taxonomic scope" value="Bacteria"/>
</dbReference>
<evidence type="ECO:0000256" key="4">
    <source>
        <dbReference type="ARBA" id="ARBA00048462"/>
    </source>
</evidence>
<dbReference type="Gene3D" id="3.40.366.10">
    <property type="entry name" value="Malonyl-Coenzyme A Acyl Carrier Protein, domain 2"/>
    <property type="match status" value="1"/>
</dbReference>
<dbReference type="PANTHER" id="PTHR42681">
    <property type="entry name" value="MALONYL-COA-ACYL CARRIER PROTEIN TRANSACYLASE, MITOCHONDRIAL"/>
    <property type="match status" value="1"/>
</dbReference>